<accession>A0A401LG83</accession>
<dbReference type="Proteomes" id="UP000287361">
    <property type="component" value="Unassembled WGS sequence"/>
</dbReference>
<gene>
    <name evidence="1" type="ORF">KGMB03357_21920</name>
</gene>
<evidence type="ECO:0000313" key="2">
    <source>
        <dbReference type="Proteomes" id="UP000287361"/>
    </source>
</evidence>
<evidence type="ECO:0000313" key="1">
    <source>
        <dbReference type="EMBL" id="GCB30531.1"/>
    </source>
</evidence>
<dbReference type="AlphaFoldDB" id="A0A401LG83"/>
<dbReference type="EMBL" id="BHVZ01000014">
    <property type="protein sequence ID" value="GCB30531.1"/>
    <property type="molecule type" value="Genomic_DNA"/>
</dbReference>
<dbReference type="OrthoDB" id="2222058at2"/>
<sequence length="149" mass="18005">MNEITVWLPWVGNLRLDEPPENLEFYVMKSFHNFTEGTAKVYEFEDKLRYLDNLRKSLHAGSTDEHVRRLVCKRVEHIMDEQDDFPDRKDFLCIEFMEHCFDEGFMPFHDTYYFGSKSGNEECLRSILRIIRTVVNYSEEEYEKLLEEE</sequence>
<protein>
    <submittedName>
        <fullName evidence="1">Uncharacterized protein</fullName>
    </submittedName>
</protein>
<reference evidence="1 2" key="1">
    <citation type="submission" date="2018-10" db="EMBL/GenBank/DDBJ databases">
        <title>Draft Genome Sequence of Anaerotignum sp. KCTC 15736.</title>
        <authorList>
            <person name="Choi S.H."/>
            <person name="Kim J.S."/>
            <person name="Kang S.W."/>
            <person name="Lee J.S."/>
            <person name="Park S.H."/>
        </authorList>
    </citation>
    <scope>NUCLEOTIDE SEQUENCE [LARGE SCALE GENOMIC DNA]</scope>
    <source>
        <strain evidence="1 2">KCTC 15736</strain>
    </source>
</reference>
<comment type="caution">
    <text evidence="1">The sequence shown here is derived from an EMBL/GenBank/DDBJ whole genome shotgun (WGS) entry which is preliminary data.</text>
</comment>
<organism evidence="1 2">
    <name type="scientific">Anaerotignum faecicola</name>
    <dbReference type="NCBI Taxonomy" id="2358141"/>
    <lineage>
        <taxon>Bacteria</taxon>
        <taxon>Bacillati</taxon>
        <taxon>Bacillota</taxon>
        <taxon>Clostridia</taxon>
        <taxon>Lachnospirales</taxon>
        <taxon>Anaerotignaceae</taxon>
        <taxon>Anaerotignum</taxon>
    </lineage>
</organism>
<keyword evidence="2" id="KW-1185">Reference proteome</keyword>
<proteinExistence type="predicted"/>
<name>A0A401LG83_9FIRM</name>